<evidence type="ECO:0000313" key="1">
    <source>
        <dbReference type="EnsemblMetazoa" id="ACOM035019-PA.1"/>
    </source>
</evidence>
<reference evidence="1" key="1">
    <citation type="submission" date="2022-08" db="UniProtKB">
        <authorList>
            <consortium name="EnsemblMetazoa"/>
        </authorList>
    </citation>
    <scope>IDENTIFICATION</scope>
</reference>
<sequence length="210" mass="23853">MIPAVVVVVVDVVDIADRALDKVDRHLQPVRVLVAVVQNVGTDSHVRHQALLVDLVQRVEHRFQRLYATLRHDRTARDGIFARVHHHETAEDEVTLDHRLPLDGPHRHRAVVFELLQPWCRTAIMLLLVPVLVVLKHQKRLFVLLGCTVGPGRGPWRVVLQPADGRISALMLAGVVALVFHRDRFHARLMMAGHMDIVEQRANSPRHSNM</sequence>
<organism evidence="1">
    <name type="scientific">Anopheles coluzzii</name>
    <name type="common">African malaria mosquito</name>
    <dbReference type="NCBI Taxonomy" id="1518534"/>
    <lineage>
        <taxon>Eukaryota</taxon>
        <taxon>Metazoa</taxon>
        <taxon>Ecdysozoa</taxon>
        <taxon>Arthropoda</taxon>
        <taxon>Hexapoda</taxon>
        <taxon>Insecta</taxon>
        <taxon>Pterygota</taxon>
        <taxon>Neoptera</taxon>
        <taxon>Endopterygota</taxon>
        <taxon>Diptera</taxon>
        <taxon>Nematocera</taxon>
        <taxon>Culicoidea</taxon>
        <taxon>Culicidae</taxon>
        <taxon>Anophelinae</taxon>
        <taxon>Anopheles</taxon>
    </lineage>
</organism>
<protein>
    <submittedName>
        <fullName evidence="1">Uncharacterized protein</fullName>
    </submittedName>
</protein>
<dbReference type="Proteomes" id="UP000075882">
    <property type="component" value="Unassembled WGS sequence"/>
</dbReference>
<proteinExistence type="predicted"/>
<accession>A0A8W7PNS8</accession>
<name>A0A8W7PNS8_ANOCL</name>
<dbReference type="EnsemblMetazoa" id="ACOM035019-RA">
    <property type="protein sequence ID" value="ACOM035019-PA.1"/>
    <property type="gene ID" value="ACOM035019"/>
</dbReference>
<dbReference type="AlphaFoldDB" id="A0A8W7PNS8"/>